<dbReference type="EnsemblPlants" id="Solyc09g060180.2.1">
    <property type="protein sequence ID" value="Solyc09g060180.2.1"/>
    <property type="gene ID" value="Solyc09g060180.2"/>
</dbReference>
<dbReference type="Gramene" id="Solyc09g060180.2.1">
    <property type="protein sequence ID" value="Solyc09g060180.2.1"/>
    <property type="gene ID" value="Solyc09g060180.2"/>
</dbReference>
<evidence type="ECO:0000313" key="3">
    <source>
        <dbReference type="Proteomes" id="UP000004994"/>
    </source>
</evidence>
<sequence>MKSSEKHTKTIIQPPLMAAALVGEQPGSLLPHQQHQGDGSTSCLSLWIKLQQHQLYAVSSDSEHRQQPGYCKNGSSCRFLHGGGPCESECLKIGILNSSESDNKDNAYFLDEHKVFKFNPLRNGDEKLLKK</sequence>
<dbReference type="InterPro" id="IPR000571">
    <property type="entry name" value="Znf_CCCH"/>
</dbReference>
<name>A0A3Q7I2H7_SOLLC</name>
<keyword evidence="3" id="KW-1185">Reference proteome</keyword>
<organism evidence="2">
    <name type="scientific">Solanum lycopersicum</name>
    <name type="common">Tomato</name>
    <name type="synonym">Lycopersicon esculentum</name>
    <dbReference type="NCBI Taxonomy" id="4081"/>
    <lineage>
        <taxon>Eukaryota</taxon>
        <taxon>Viridiplantae</taxon>
        <taxon>Streptophyta</taxon>
        <taxon>Embryophyta</taxon>
        <taxon>Tracheophyta</taxon>
        <taxon>Spermatophyta</taxon>
        <taxon>Magnoliopsida</taxon>
        <taxon>eudicotyledons</taxon>
        <taxon>Gunneridae</taxon>
        <taxon>Pentapetalae</taxon>
        <taxon>asterids</taxon>
        <taxon>lamiids</taxon>
        <taxon>Solanales</taxon>
        <taxon>Solanaceae</taxon>
        <taxon>Solanoideae</taxon>
        <taxon>Solaneae</taxon>
        <taxon>Solanum</taxon>
        <taxon>Solanum subgen. Lycopersicon</taxon>
    </lineage>
</organism>
<proteinExistence type="predicted"/>
<reference evidence="2" key="2">
    <citation type="submission" date="2019-01" db="UniProtKB">
        <authorList>
            <consortium name="EnsemblPlants"/>
        </authorList>
    </citation>
    <scope>IDENTIFICATION</scope>
    <source>
        <strain evidence="2">cv. Heinz 1706</strain>
    </source>
</reference>
<dbReference type="Proteomes" id="UP000004994">
    <property type="component" value="Chromosome 9"/>
</dbReference>
<accession>A0A3Q7I2H7</accession>
<dbReference type="Pfam" id="PF00642">
    <property type="entry name" value="zf-CCCH"/>
    <property type="match status" value="1"/>
</dbReference>
<evidence type="ECO:0000259" key="1">
    <source>
        <dbReference type="Pfam" id="PF00642"/>
    </source>
</evidence>
<feature type="domain" description="C3H1-type" evidence="1">
    <location>
        <begin position="69"/>
        <end position="82"/>
    </location>
</feature>
<evidence type="ECO:0000313" key="2">
    <source>
        <dbReference type="EnsemblPlants" id="Solyc09g060180.2.1"/>
    </source>
</evidence>
<reference evidence="2" key="1">
    <citation type="journal article" date="2012" name="Nature">
        <title>The tomato genome sequence provides insights into fleshy fruit evolution.</title>
        <authorList>
            <consortium name="Tomato Genome Consortium"/>
        </authorList>
    </citation>
    <scope>NUCLEOTIDE SEQUENCE [LARGE SCALE GENOMIC DNA]</scope>
    <source>
        <strain evidence="2">cv. Heinz 1706</strain>
    </source>
</reference>
<protein>
    <recommendedName>
        <fullName evidence="1">C3H1-type domain-containing protein</fullName>
    </recommendedName>
</protein>
<dbReference type="PaxDb" id="4081-Solyc09g060180.1.1"/>
<dbReference type="InParanoid" id="A0A3Q7I2H7"/>
<dbReference type="GO" id="GO:0046872">
    <property type="term" value="F:metal ion binding"/>
    <property type="evidence" value="ECO:0007669"/>
    <property type="project" value="InterPro"/>
</dbReference>
<dbReference type="AlphaFoldDB" id="A0A3Q7I2H7"/>